<accession>A0ABZ2KGL7</accession>
<feature type="chain" id="PRO_5045231091" description="DUF5050 domain-containing protein" evidence="2">
    <location>
        <begin position="16"/>
        <end position="380"/>
    </location>
</feature>
<evidence type="ECO:0000256" key="2">
    <source>
        <dbReference type="SAM" id="SignalP"/>
    </source>
</evidence>
<name>A0ABZ2KGL7_9BACT</name>
<gene>
    <name evidence="3" type="ORF">LZC95_04345</name>
</gene>
<evidence type="ECO:0008006" key="5">
    <source>
        <dbReference type="Google" id="ProtNLM"/>
    </source>
</evidence>
<proteinExistence type="predicted"/>
<protein>
    <recommendedName>
        <fullName evidence="5">DUF5050 domain-containing protein</fullName>
    </recommendedName>
</protein>
<dbReference type="Proteomes" id="UP001379533">
    <property type="component" value="Chromosome"/>
</dbReference>
<evidence type="ECO:0000256" key="1">
    <source>
        <dbReference type="SAM" id="MobiDB-lite"/>
    </source>
</evidence>
<evidence type="ECO:0000313" key="3">
    <source>
        <dbReference type="EMBL" id="WXA96069.1"/>
    </source>
</evidence>
<keyword evidence="2" id="KW-0732">Signal</keyword>
<feature type="region of interest" description="Disordered" evidence="1">
    <location>
        <begin position="33"/>
        <end position="57"/>
    </location>
</feature>
<evidence type="ECO:0000313" key="4">
    <source>
        <dbReference type="Proteomes" id="UP001379533"/>
    </source>
</evidence>
<dbReference type="SUPFAM" id="SSF63825">
    <property type="entry name" value="YWTD domain"/>
    <property type="match status" value="1"/>
</dbReference>
<keyword evidence="4" id="KW-1185">Reference proteome</keyword>
<sequence length="380" mass="38884">MRYRHLFLGLLTANAASLLFFYGCDLKSGGDGNGPDPGSDSGIDTGVDAGPGSDCPGVNTQTDKENCGRCNHSCLGSECNAGQCVPKRFVSAPSPVDVALDDAGAAITIGTSPSGRVIYAPFAADGGFLQVVDDTSSPRGAATDGTSVCWANGGRISCRYQDGGTPRSTENDENGPKSTLILGDTVYWINNAPGDVRKFPLDGGTREVVAFGTGTTLNNSLVVDGQRLVWVIGSSKSVVTAPLNGDGGAPTVIATVVVGTPSAVAVGTNDFYYVAVQNTASDLGGIYRVPKTATGGPAELVVRQSLVEPSIAVDGEFVYYTNKTGDGAVYRFNVGDLLPDGGPPAFASGQASPASVRAGTDGFVYWTSNVADGGLMRVAK</sequence>
<dbReference type="PROSITE" id="PS51257">
    <property type="entry name" value="PROKAR_LIPOPROTEIN"/>
    <property type="match status" value="1"/>
</dbReference>
<dbReference type="RefSeq" id="WP_394846682.1">
    <property type="nucleotide sequence ID" value="NZ_CP089982.1"/>
</dbReference>
<reference evidence="3 4" key="1">
    <citation type="submission" date="2021-12" db="EMBL/GenBank/DDBJ databases">
        <title>Discovery of the Pendulisporaceae a myxobacterial family with distinct sporulation behavior and unique specialized metabolism.</title>
        <authorList>
            <person name="Garcia R."/>
            <person name="Popoff A."/>
            <person name="Bader C.D."/>
            <person name="Loehr J."/>
            <person name="Walesch S."/>
            <person name="Walt C."/>
            <person name="Boldt J."/>
            <person name="Bunk B."/>
            <person name="Haeckl F.J.F.P.J."/>
            <person name="Gunesch A.P."/>
            <person name="Birkelbach J."/>
            <person name="Nuebel U."/>
            <person name="Pietschmann T."/>
            <person name="Bach T."/>
            <person name="Mueller R."/>
        </authorList>
    </citation>
    <scope>NUCLEOTIDE SEQUENCE [LARGE SCALE GENOMIC DNA]</scope>
    <source>
        <strain evidence="3 4">MSr12523</strain>
    </source>
</reference>
<organism evidence="3 4">
    <name type="scientific">Pendulispora brunnea</name>
    <dbReference type="NCBI Taxonomy" id="2905690"/>
    <lineage>
        <taxon>Bacteria</taxon>
        <taxon>Pseudomonadati</taxon>
        <taxon>Myxococcota</taxon>
        <taxon>Myxococcia</taxon>
        <taxon>Myxococcales</taxon>
        <taxon>Sorangiineae</taxon>
        <taxon>Pendulisporaceae</taxon>
        <taxon>Pendulispora</taxon>
    </lineage>
</organism>
<feature type="signal peptide" evidence="2">
    <location>
        <begin position="1"/>
        <end position="15"/>
    </location>
</feature>
<dbReference type="EMBL" id="CP089982">
    <property type="protein sequence ID" value="WXA96069.1"/>
    <property type="molecule type" value="Genomic_DNA"/>
</dbReference>